<evidence type="ECO:0000313" key="1">
    <source>
        <dbReference type="EMBL" id="GHG75534.1"/>
    </source>
</evidence>
<sequence>MAWAYGLLDSSQRSVLRQLVRLPEEFSIRDVLESAADGDTPSSGTIDILSDLVDFSLLQVRRNRQYAYRISGMMSEYVGAVSA</sequence>
<protein>
    <submittedName>
        <fullName evidence="1">Uncharacterized protein</fullName>
    </submittedName>
</protein>
<accession>A0A919F397</accession>
<dbReference type="Proteomes" id="UP000619355">
    <property type="component" value="Unassembled WGS sequence"/>
</dbReference>
<reference evidence="2" key="1">
    <citation type="journal article" date="2019" name="Int. J. Syst. Evol. Microbiol.">
        <title>The Global Catalogue of Microorganisms (GCM) 10K type strain sequencing project: providing services to taxonomists for standard genome sequencing and annotation.</title>
        <authorList>
            <consortium name="The Broad Institute Genomics Platform"/>
            <consortium name="The Broad Institute Genome Sequencing Center for Infectious Disease"/>
            <person name="Wu L."/>
            <person name="Ma J."/>
        </authorList>
    </citation>
    <scope>NUCLEOTIDE SEQUENCE [LARGE SCALE GENOMIC DNA]</scope>
    <source>
        <strain evidence="2">JCM 4253</strain>
    </source>
</reference>
<gene>
    <name evidence="1" type="ORF">GCM10018980_72990</name>
</gene>
<comment type="caution">
    <text evidence="1">The sequence shown here is derived from an EMBL/GenBank/DDBJ whole genome shotgun (WGS) entry which is preliminary data.</text>
</comment>
<dbReference type="AlphaFoldDB" id="A0A919F397"/>
<proteinExistence type="predicted"/>
<evidence type="ECO:0000313" key="2">
    <source>
        <dbReference type="Proteomes" id="UP000619355"/>
    </source>
</evidence>
<name>A0A919F397_9ACTN</name>
<organism evidence="1 2">
    <name type="scientific">Streptomyces capoamus</name>
    <dbReference type="NCBI Taxonomy" id="68183"/>
    <lineage>
        <taxon>Bacteria</taxon>
        <taxon>Bacillati</taxon>
        <taxon>Actinomycetota</taxon>
        <taxon>Actinomycetes</taxon>
        <taxon>Kitasatosporales</taxon>
        <taxon>Streptomycetaceae</taxon>
        <taxon>Streptomyces</taxon>
    </lineage>
</organism>
<keyword evidence="2" id="KW-1185">Reference proteome</keyword>
<dbReference type="EMBL" id="BNBF01000038">
    <property type="protein sequence ID" value="GHG75534.1"/>
    <property type="molecule type" value="Genomic_DNA"/>
</dbReference>